<dbReference type="Proteomes" id="UP000594638">
    <property type="component" value="Unassembled WGS sequence"/>
</dbReference>
<sequence>MEDKEKSMNLLLYLMVEKGNDGAVHGAEGEVVEALTIVAVEGECDPAAGEKGANAHQVEHPTSPSAPCTAPSFPSSPLDGAGGEAGETLPVVAVEGEKEIVGESSLIVTLDNPGNNNSVAIIELAVCSNNEDRMDKNAMNQIISVDAMVEYESNYFLHEEIEKVVMKEVKAKEIKESFCGDATTVMNEEKEE</sequence>
<dbReference type="Gramene" id="OE9A078955T1">
    <property type="protein sequence ID" value="OE9A078955C1"/>
    <property type="gene ID" value="OE9A078955"/>
</dbReference>
<feature type="compositionally biased region" description="Low complexity" evidence="1">
    <location>
        <begin position="61"/>
        <end position="77"/>
    </location>
</feature>
<feature type="region of interest" description="Disordered" evidence="1">
    <location>
        <begin position="48"/>
        <end position="84"/>
    </location>
</feature>
<keyword evidence="3" id="KW-1185">Reference proteome</keyword>
<proteinExistence type="predicted"/>
<comment type="caution">
    <text evidence="2">The sequence shown here is derived from an EMBL/GenBank/DDBJ whole genome shotgun (WGS) entry which is preliminary data.</text>
</comment>
<evidence type="ECO:0000313" key="3">
    <source>
        <dbReference type="Proteomes" id="UP000594638"/>
    </source>
</evidence>
<accession>A0A8S0SS18</accession>
<evidence type="ECO:0000313" key="2">
    <source>
        <dbReference type="EMBL" id="CAA2995007.1"/>
    </source>
</evidence>
<reference evidence="2 3" key="1">
    <citation type="submission" date="2019-12" db="EMBL/GenBank/DDBJ databases">
        <authorList>
            <person name="Alioto T."/>
            <person name="Alioto T."/>
            <person name="Gomez Garrido J."/>
        </authorList>
    </citation>
    <scope>NUCLEOTIDE SEQUENCE [LARGE SCALE GENOMIC DNA]</scope>
</reference>
<dbReference type="EMBL" id="CACTIH010005487">
    <property type="protein sequence ID" value="CAA2995007.1"/>
    <property type="molecule type" value="Genomic_DNA"/>
</dbReference>
<name>A0A8S0SS18_OLEEU</name>
<protein>
    <submittedName>
        <fullName evidence="2">Uncharacterized protein</fullName>
    </submittedName>
</protein>
<organism evidence="2 3">
    <name type="scientific">Olea europaea subsp. europaea</name>
    <dbReference type="NCBI Taxonomy" id="158383"/>
    <lineage>
        <taxon>Eukaryota</taxon>
        <taxon>Viridiplantae</taxon>
        <taxon>Streptophyta</taxon>
        <taxon>Embryophyta</taxon>
        <taxon>Tracheophyta</taxon>
        <taxon>Spermatophyta</taxon>
        <taxon>Magnoliopsida</taxon>
        <taxon>eudicotyledons</taxon>
        <taxon>Gunneridae</taxon>
        <taxon>Pentapetalae</taxon>
        <taxon>asterids</taxon>
        <taxon>lamiids</taxon>
        <taxon>Lamiales</taxon>
        <taxon>Oleaceae</taxon>
        <taxon>Oleeae</taxon>
        <taxon>Olea</taxon>
    </lineage>
</organism>
<gene>
    <name evidence="2" type="ORF">OLEA9_A078955</name>
</gene>
<dbReference type="AlphaFoldDB" id="A0A8S0SS18"/>
<evidence type="ECO:0000256" key="1">
    <source>
        <dbReference type="SAM" id="MobiDB-lite"/>
    </source>
</evidence>